<dbReference type="Pfam" id="PF01926">
    <property type="entry name" value="MMR_HSR1"/>
    <property type="match status" value="1"/>
</dbReference>
<keyword evidence="6" id="KW-0472">Membrane</keyword>
<dbReference type="GO" id="GO:0070181">
    <property type="term" value="F:small ribosomal subunit rRNA binding"/>
    <property type="evidence" value="ECO:0007669"/>
    <property type="project" value="UniProtKB-UniRule"/>
</dbReference>
<evidence type="ECO:0000256" key="8">
    <source>
        <dbReference type="RuleBase" id="RU003761"/>
    </source>
</evidence>
<feature type="domain" description="KH type-2" evidence="9">
    <location>
        <begin position="244"/>
        <end position="328"/>
    </location>
</feature>
<dbReference type="GO" id="GO:0043024">
    <property type="term" value="F:ribosomal small subunit binding"/>
    <property type="evidence" value="ECO:0007669"/>
    <property type="project" value="TreeGrafter"/>
</dbReference>
<evidence type="ECO:0000256" key="1">
    <source>
        <dbReference type="ARBA" id="ARBA00007921"/>
    </source>
</evidence>
<dbReference type="PANTHER" id="PTHR42698">
    <property type="entry name" value="GTPASE ERA"/>
    <property type="match status" value="1"/>
</dbReference>
<keyword evidence="6" id="KW-0690">Ribosome biogenesis</keyword>
<evidence type="ECO:0000256" key="3">
    <source>
        <dbReference type="ARBA" id="ARBA00022741"/>
    </source>
</evidence>
<dbReference type="PANTHER" id="PTHR42698:SF1">
    <property type="entry name" value="GTPASE ERA, MITOCHONDRIAL"/>
    <property type="match status" value="1"/>
</dbReference>
<evidence type="ECO:0000256" key="5">
    <source>
        <dbReference type="ARBA" id="ARBA00023134"/>
    </source>
</evidence>
<dbReference type="PROSITE" id="PS50823">
    <property type="entry name" value="KH_TYPE_2"/>
    <property type="match status" value="1"/>
</dbReference>
<dbReference type="NCBIfam" id="TIGR00436">
    <property type="entry name" value="era"/>
    <property type="match status" value="1"/>
</dbReference>
<evidence type="ECO:0000256" key="6">
    <source>
        <dbReference type="HAMAP-Rule" id="MF_00367"/>
    </source>
</evidence>
<comment type="function">
    <text evidence="6">An essential GTPase that binds both GDP and GTP, with rapid nucleotide exchange. Plays a role in 16S rRNA processing and 30S ribosomal subunit biogenesis and possibly also in cell cycle regulation and energy metabolism.</text>
</comment>
<dbReference type="SUPFAM" id="SSF54814">
    <property type="entry name" value="Prokaryotic type KH domain (KH-domain type II)"/>
    <property type="match status" value="1"/>
</dbReference>
<evidence type="ECO:0000259" key="9">
    <source>
        <dbReference type="PROSITE" id="PS50823"/>
    </source>
</evidence>
<proteinExistence type="inferred from homology"/>
<feature type="region of interest" description="G5" evidence="7">
    <location>
        <begin position="200"/>
        <end position="202"/>
    </location>
</feature>
<organism evidence="11">
    <name type="scientific">Candidatus Kentrum sp. LFY</name>
    <dbReference type="NCBI Taxonomy" id="2126342"/>
    <lineage>
        <taxon>Bacteria</taxon>
        <taxon>Pseudomonadati</taxon>
        <taxon>Pseudomonadota</taxon>
        <taxon>Gammaproteobacteria</taxon>
        <taxon>Candidatus Kentrum</taxon>
    </lineage>
</organism>
<feature type="binding site" evidence="6">
    <location>
        <begin position="108"/>
        <end position="112"/>
    </location>
    <ligand>
        <name>GTP</name>
        <dbReference type="ChEBI" id="CHEBI:37565"/>
    </ligand>
</feature>
<evidence type="ECO:0000313" key="11">
    <source>
        <dbReference type="EMBL" id="VFJ95536.1"/>
    </source>
</evidence>
<dbReference type="CDD" id="cd22534">
    <property type="entry name" value="KH-II_Era"/>
    <property type="match status" value="1"/>
</dbReference>
<dbReference type="HAMAP" id="MF_00367">
    <property type="entry name" value="GTPase_Era"/>
    <property type="match status" value="1"/>
</dbReference>
<dbReference type="AlphaFoldDB" id="A0A450USU9"/>
<keyword evidence="5 6" id="KW-0342">GTP-binding</keyword>
<dbReference type="InterPro" id="IPR005225">
    <property type="entry name" value="Small_GTP-bd"/>
</dbReference>
<keyword evidence="6" id="KW-0699">rRNA-binding</keyword>
<dbReference type="EMBL" id="CAADFH010000051">
    <property type="protein sequence ID" value="VFJ95536.1"/>
    <property type="molecule type" value="Genomic_DNA"/>
</dbReference>
<feature type="region of interest" description="G1" evidence="7">
    <location>
        <begin position="61"/>
        <end position="68"/>
    </location>
</feature>
<dbReference type="Gene3D" id="3.40.50.300">
    <property type="entry name" value="P-loop containing nucleotide triphosphate hydrolases"/>
    <property type="match status" value="1"/>
</dbReference>
<dbReference type="InterPro" id="IPR030388">
    <property type="entry name" value="G_ERA_dom"/>
</dbReference>
<reference evidence="11" key="1">
    <citation type="submission" date="2019-02" db="EMBL/GenBank/DDBJ databases">
        <authorList>
            <person name="Gruber-Vodicka R. H."/>
            <person name="Seah K. B. B."/>
        </authorList>
    </citation>
    <scope>NUCLEOTIDE SEQUENCE</scope>
    <source>
        <strain evidence="11">BECK_M6</strain>
    </source>
</reference>
<dbReference type="PROSITE" id="PS51713">
    <property type="entry name" value="G_ERA"/>
    <property type="match status" value="1"/>
</dbReference>
<feature type="binding site" evidence="6">
    <location>
        <begin position="61"/>
        <end position="68"/>
    </location>
    <ligand>
        <name>GTP</name>
        <dbReference type="ChEBI" id="CHEBI:37565"/>
    </ligand>
</feature>
<comment type="similarity">
    <text evidence="1 6 7 8">Belongs to the TRAFAC class TrmE-Era-EngA-EngB-Septin-like GTPase superfamily. Era GTPase family.</text>
</comment>
<dbReference type="InterPro" id="IPR015946">
    <property type="entry name" value="KH_dom-like_a/b"/>
</dbReference>
<dbReference type="GO" id="GO:0003924">
    <property type="term" value="F:GTPase activity"/>
    <property type="evidence" value="ECO:0007669"/>
    <property type="project" value="UniProtKB-UniRule"/>
</dbReference>
<feature type="binding site" evidence="6">
    <location>
        <begin position="170"/>
        <end position="173"/>
    </location>
    <ligand>
        <name>GTP</name>
        <dbReference type="ChEBI" id="CHEBI:37565"/>
    </ligand>
</feature>
<accession>A0A450USU9</accession>
<dbReference type="InterPro" id="IPR005662">
    <property type="entry name" value="GTPase_Era-like"/>
</dbReference>
<keyword evidence="3 6" id="KW-0547">Nucleotide-binding</keyword>
<evidence type="ECO:0000256" key="4">
    <source>
        <dbReference type="ARBA" id="ARBA00022884"/>
    </source>
</evidence>
<dbReference type="NCBIfam" id="TIGR00231">
    <property type="entry name" value="small_GTP"/>
    <property type="match status" value="1"/>
</dbReference>
<dbReference type="FunFam" id="3.40.50.300:FF:000094">
    <property type="entry name" value="GTPase Era"/>
    <property type="match status" value="1"/>
</dbReference>
<feature type="region of interest" description="G2" evidence="7">
    <location>
        <begin position="87"/>
        <end position="91"/>
    </location>
</feature>
<dbReference type="InterPro" id="IPR027417">
    <property type="entry name" value="P-loop_NTPase"/>
</dbReference>
<feature type="region of interest" description="G4" evidence="7">
    <location>
        <begin position="170"/>
        <end position="173"/>
    </location>
</feature>
<dbReference type="GO" id="GO:0005829">
    <property type="term" value="C:cytosol"/>
    <property type="evidence" value="ECO:0007669"/>
    <property type="project" value="TreeGrafter"/>
</dbReference>
<dbReference type="InterPro" id="IPR009019">
    <property type="entry name" value="KH_sf_prok-type"/>
</dbReference>
<feature type="region of interest" description="G3" evidence="7">
    <location>
        <begin position="108"/>
        <end position="111"/>
    </location>
</feature>
<comment type="subunit">
    <text evidence="6">Monomer.</text>
</comment>
<dbReference type="GO" id="GO:0000028">
    <property type="term" value="P:ribosomal small subunit assembly"/>
    <property type="evidence" value="ECO:0007669"/>
    <property type="project" value="TreeGrafter"/>
</dbReference>
<dbReference type="Pfam" id="PF07650">
    <property type="entry name" value="KH_2"/>
    <property type="match status" value="1"/>
</dbReference>
<dbReference type="NCBIfam" id="NF000908">
    <property type="entry name" value="PRK00089.1"/>
    <property type="match status" value="1"/>
</dbReference>
<dbReference type="InterPro" id="IPR004044">
    <property type="entry name" value="KH_dom_type_2"/>
</dbReference>
<evidence type="ECO:0000256" key="2">
    <source>
        <dbReference type="ARBA" id="ARBA00020484"/>
    </source>
</evidence>
<dbReference type="CDD" id="cd04163">
    <property type="entry name" value="Era"/>
    <property type="match status" value="1"/>
</dbReference>
<protein>
    <recommendedName>
        <fullName evidence="2 6">GTPase Era</fullName>
    </recommendedName>
</protein>
<dbReference type="GO" id="GO:0005886">
    <property type="term" value="C:plasma membrane"/>
    <property type="evidence" value="ECO:0007669"/>
    <property type="project" value="UniProtKB-SubCell"/>
</dbReference>
<keyword evidence="6" id="KW-0963">Cytoplasm</keyword>
<evidence type="ECO:0000259" key="10">
    <source>
        <dbReference type="PROSITE" id="PS51713"/>
    </source>
</evidence>
<evidence type="ECO:0000256" key="7">
    <source>
        <dbReference type="PROSITE-ProRule" id="PRU01050"/>
    </source>
</evidence>
<gene>
    <name evidence="6" type="primary">era</name>
    <name evidence="11" type="ORF">BECKLFY1418A_GA0070994_10518</name>
</gene>
<comment type="subcellular location">
    <subcellularLocation>
        <location evidence="6">Cytoplasm</location>
    </subcellularLocation>
    <subcellularLocation>
        <location evidence="6">Cell membrane</location>
        <topology evidence="6">Peripheral membrane protein</topology>
    </subcellularLocation>
</comment>
<name>A0A450USU9_9GAMM</name>
<dbReference type="InterPro" id="IPR006073">
    <property type="entry name" value="GTP-bd"/>
</dbReference>
<dbReference type="Gene3D" id="3.30.300.20">
    <property type="match status" value="1"/>
</dbReference>
<sequence length="343" mass="39511">MLICEAEREINKTKAERDLPHRVLFWVRKAEYSNNRPFMTNHSPPSPVSSSFRRGYVAIVGRPNVGKSTLLNRILERKLSITSRKPQTTRNRILGIKTTKSCQAIYLDTPGLDLQGKRAINRYMNRMATGAMLDVDLAIFVVEAQRWMELDHDVQLRLTDSRAPVILAVNKIDRIKDKTELLPFLEEMDRSGDYREIIPLSASRGDNIPLLEELVARNLPEGELLFPKRQITDQSKQFFASELIREKLTRSLGQELPYRLAVEIENWSERRKIIVIDAVIWVEKPGQKAIVIGKQGNMLKSIGSKARAEMEDFFEKKVLLKLWTKVRAGWSANDATLRMLHYE</sequence>
<keyword evidence="6" id="KW-1003">Cell membrane</keyword>
<feature type="domain" description="Era-type G" evidence="10">
    <location>
        <begin position="53"/>
        <end position="221"/>
    </location>
</feature>
<keyword evidence="4 6" id="KW-0694">RNA-binding</keyword>
<dbReference type="GO" id="GO:0005525">
    <property type="term" value="F:GTP binding"/>
    <property type="evidence" value="ECO:0007669"/>
    <property type="project" value="UniProtKB-UniRule"/>
</dbReference>
<dbReference type="SUPFAM" id="SSF52540">
    <property type="entry name" value="P-loop containing nucleoside triphosphate hydrolases"/>
    <property type="match status" value="1"/>
</dbReference>